<dbReference type="RefSeq" id="XP_009039980.1">
    <property type="nucleotide sequence ID" value="XM_009041732.1"/>
</dbReference>
<dbReference type="PANTHER" id="PTHR45629:SF7">
    <property type="entry name" value="DNA EXCISION REPAIR PROTEIN ERCC-6-RELATED"/>
    <property type="match status" value="1"/>
</dbReference>
<dbReference type="InParanoid" id="F0YHZ5"/>
<keyword evidence="4" id="KW-1185">Reference proteome</keyword>
<dbReference type="InterPro" id="IPR027417">
    <property type="entry name" value="P-loop_NTPase"/>
</dbReference>
<name>F0YHZ5_AURAN</name>
<dbReference type="Pfam" id="PF00176">
    <property type="entry name" value="SNF2-rel_dom"/>
    <property type="match status" value="1"/>
</dbReference>
<gene>
    <name evidence="3" type="ORF">AURANDRAFT_31163</name>
</gene>
<feature type="domain" description="Helicase C-terminal" evidence="2">
    <location>
        <begin position="137"/>
        <end position="281"/>
    </location>
</feature>
<dbReference type="SMART" id="SM00490">
    <property type="entry name" value="HELICc"/>
    <property type="match status" value="1"/>
</dbReference>
<dbReference type="InterPro" id="IPR038718">
    <property type="entry name" value="SNF2-like_sf"/>
</dbReference>
<dbReference type="KEGG" id="aaf:AURANDRAFT_31163"/>
<sequence length="281" mass="29970">MNDLSEFHALADVVNPDVFGPLAAFKRDVARPIEAGAVRGASREKRLAATEAKDALRARAAAFYLRRTAADVSRASLPPKTVHVVCCRLRAGQAAAYAAAAAADVDALAKIQRLRALATRGADGDRAASGKLDVAFALLAHLRARPAKERAVLVSTSTVTLDACARECESRGWPAARLDGSTPAGERQGLVNAFNRPRSDAFVFLLSTRAGGCGLNLVGASRLLLLDPDWNPAADEQAMARVWRDGQTRPVHVYRLLGAGTVDEKIFMRQLGKHDVNDGVV</sequence>
<evidence type="ECO:0000313" key="4">
    <source>
        <dbReference type="Proteomes" id="UP000002729"/>
    </source>
</evidence>
<dbReference type="InterPro" id="IPR050496">
    <property type="entry name" value="SNF2_RAD54_helicase_repair"/>
</dbReference>
<dbReference type="InterPro" id="IPR000330">
    <property type="entry name" value="SNF2_N"/>
</dbReference>
<evidence type="ECO:0000313" key="3">
    <source>
        <dbReference type="EMBL" id="EGB05332.1"/>
    </source>
</evidence>
<evidence type="ECO:0000256" key="1">
    <source>
        <dbReference type="ARBA" id="ARBA00022801"/>
    </source>
</evidence>
<accession>F0YHZ5</accession>
<dbReference type="Pfam" id="PF00271">
    <property type="entry name" value="Helicase_C"/>
    <property type="match status" value="1"/>
</dbReference>
<dbReference type="InterPro" id="IPR049730">
    <property type="entry name" value="SNF2/RAD54-like_C"/>
</dbReference>
<organism evidence="4">
    <name type="scientific">Aureococcus anophagefferens</name>
    <name type="common">Harmful bloom alga</name>
    <dbReference type="NCBI Taxonomy" id="44056"/>
    <lineage>
        <taxon>Eukaryota</taxon>
        <taxon>Sar</taxon>
        <taxon>Stramenopiles</taxon>
        <taxon>Ochrophyta</taxon>
        <taxon>Pelagophyceae</taxon>
        <taxon>Pelagomonadales</taxon>
        <taxon>Pelagomonadaceae</taxon>
        <taxon>Aureococcus</taxon>
    </lineage>
</organism>
<dbReference type="EMBL" id="GL833142">
    <property type="protein sequence ID" value="EGB05332.1"/>
    <property type="molecule type" value="Genomic_DNA"/>
</dbReference>
<dbReference type="GeneID" id="20220987"/>
<dbReference type="PANTHER" id="PTHR45629">
    <property type="entry name" value="SNF2/RAD54 FAMILY MEMBER"/>
    <property type="match status" value="1"/>
</dbReference>
<dbReference type="CDD" id="cd18793">
    <property type="entry name" value="SF2_C_SNF"/>
    <property type="match status" value="1"/>
</dbReference>
<dbReference type="GO" id="GO:0015616">
    <property type="term" value="F:DNA translocase activity"/>
    <property type="evidence" value="ECO:0007669"/>
    <property type="project" value="TreeGrafter"/>
</dbReference>
<dbReference type="SUPFAM" id="SSF52540">
    <property type="entry name" value="P-loop containing nucleoside triphosphate hydrolases"/>
    <property type="match status" value="1"/>
</dbReference>
<evidence type="ECO:0000259" key="2">
    <source>
        <dbReference type="PROSITE" id="PS51194"/>
    </source>
</evidence>
<dbReference type="GO" id="GO:0007131">
    <property type="term" value="P:reciprocal meiotic recombination"/>
    <property type="evidence" value="ECO:0007669"/>
    <property type="project" value="TreeGrafter"/>
</dbReference>
<dbReference type="Gene3D" id="3.40.50.300">
    <property type="entry name" value="P-loop containing nucleotide triphosphate hydrolases"/>
    <property type="match status" value="1"/>
</dbReference>
<dbReference type="GO" id="GO:0016787">
    <property type="term" value="F:hydrolase activity"/>
    <property type="evidence" value="ECO:0007669"/>
    <property type="project" value="UniProtKB-KW"/>
</dbReference>
<dbReference type="GO" id="GO:0005634">
    <property type="term" value="C:nucleus"/>
    <property type="evidence" value="ECO:0007669"/>
    <property type="project" value="TreeGrafter"/>
</dbReference>
<dbReference type="InterPro" id="IPR001650">
    <property type="entry name" value="Helicase_C-like"/>
</dbReference>
<keyword evidence="1" id="KW-0378">Hydrolase</keyword>
<protein>
    <recommendedName>
        <fullName evidence="2">Helicase C-terminal domain-containing protein</fullName>
    </recommendedName>
</protein>
<reference evidence="3 4" key="1">
    <citation type="journal article" date="2011" name="Proc. Natl. Acad. Sci. U.S.A.">
        <title>Niche of harmful alga Aureococcus anophagefferens revealed through ecogenomics.</title>
        <authorList>
            <person name="Gobler C.J."/>
            <person name="Berry D.L."/>
            <person name="Dyhrman S.T."/>
            <person name="Wilhelm S.W."/>
            <person name="Salamov A."/>
            <person name="Lobanov A.V."/>
            <person name="Zhang Y."/>
            <person name="Collier J.L."/>
            <person name="Wurch L.L."/>
            <person name="Kustka A.B."/>
            <person name="Dill B.D."/>
            <person name="Shah M."/>
            <person name="VerBerkmoes N.C."/>
            <person name="Kuo A."/>
            <person name="Terry A."/>
            <person name="Pangilinan J."/>
            <person name="Lindquist E.A."/>
            <person name="Lucas S."/>
            <person name="Paulsen I.T."/>
            <person name="Hattenrath-Lehmann T.K."/>
            <person name="Talmage S.C."/>
            <person name="Walker E.A."/>
            <person name="Koch F."/>
            <person name="Burson A.M."/>
            <person name="Marcoval M.A."/>
            <person name="Tang Y.Z."/>
            <person name="Lecleir G.R."/>
            <person name="Coyne K.J."/>
            <person name="Berg G.M."/>
            <person name="Bertrand E.M."/>
            <person name="Saito M.A."/>
            <person name="Gladyshev V.N."/>
            <person name="Grigoriev I.V."/>
        </authorList>
    </citation>
    <scope>NUCLEOTIDE SEQUENCE [LARGE SCALE GENOMIC DNA]</scope>
    <source>
        <strain evidence="4">CCMP 1984</strain>
    </source>
</reference>
<dbReference type="OrthoDB" id="413460at2759"/>
<dbReference type="GO" id="GO:0005524">
    <property type="term" value="F:ATP binding"/>
    <property type="evidence" value="ECO:0007669"/>
    <property type="project" value="InterPro"/>
</dbReference>
<proteinExistence type="predicted"/>
<feature type="non-terminal residue" evidence="3">
    <location>
        <position position="281"/>
    </location>
</feature>
<dbReference type="Gene3D" id="3.40.50.10810">
    <property type="entry name" value="Tandem AAA-ATPase domain"/>
    <property type="match status" value="1"/>
</dbReference>
<dbReference type="Proteomes" id="UP000002729">
    <property type="component" value="Unassembled WGS sequence"/>
</dbReference>
<dbReference type="AlphaFoldDB" id="F0YHZ5"/>
<dbReference type="GO" id="GO:0000724">
    <property type="term" value="P:double-strand break repair via homologous recombination"/>
    <property type="evidence" value="ECO:0007669"/>
    <property type="project" value="TreeGrafter"/>
</dbReference>
<dbReference type="eggNOG" id="KOG0390">
    <property type="taxonomic scope" value="Eukaryota"/>
</dbReference>
<dbReference type="PROSITE" id="PS51194">
    <property type="entry name" value="HELICASE_CTER"/>
    <property type="match status" value="1"/>
</dbReference>